<comment type="similarity">
    <text evidence="3">Belongs to the glycosyl hydrolase 5 (cellulase A) family.</text>
</comment>
<evidence type="ECO:0000259" key="5">
    <source>
        <dbReference type="Pfam" id="PF00150"/>
    </source>
</evidence>
<feature type="signal peptide" evidence="4">
    <location>
        <begin position="1"/>
        <end position="25"/>
    </location>
</feature>
<reference evidence="6" key="1">
    <citation type="submission" date="2021-01" db="EMBL/GenBank/DDBJ databases">
        <title>Whole genome shotgun sequence of Actinoplanes rishiriensis NBRC 108556.</title>
        <authorList>
            <person name="Komaki H."/>
            <person name="Tamura T."/>
        </authorList>
    </citation>
    <scope>NUCLEOTIDE SEQUENCE</scope>
    <source>
        <strain evidence="6">NBRC 108556</strain>
    </source>
</reference>
<feature type="domain" description="Glycoside hydrolase family 5" evidence="5">
    <location>
        <begin position="33"/>
        <end position="369"/>
    </location>
</feature>
<organism evidence="6 7">
    <name type="scientific">Paractinoplanes rishiriensis</name>
    <dbReference type="NCBI Taxonomy" id="1050105"/>
    <lineage>
        <taxon>Bacteria</taxon>
        <taxon>Bacillati</taxon>
        <taxon>Actinomycetota</taxon>
        <taxon>Actinomycetes</taxon>
        <taxon>Micromonosporales</taxon>
        <taxon>Micromonosporaceae</taxon>
        <taxon>Paractinoplanes</taxon>
    </lineage>
</organism>
<sequence length="598" mass="63983">MTVMRALLVFTLLGASLAAPQPAAAAAAVPVFLDQHGREVTLRGFNVSGSAKLRETGFLPFKSTADAATSAAAMRELTGANAIRFTIAWEGVQPARDRIDTAYLDRAAAQIQQFTSRGIRVLLDWHQDLYSAHLFHADSWYTGDGAPKWVIDLVDYPTESCGICLLWGQNMLNNNAVRAAMYDFWRNRNGVQDAYLAQARSALSYLAGRLPASSFAMMLGVDPFNEPFDGGLDGASGTTWEATWLLPFYQRFRQVMDGAGWADRPLYAEPLVFWNTTFGEAGGLSTIAPLGSRYVFNSHYYDGARMTLDPSAARDGTYVSAMNRIRDRAAALNTPAFVSEFGNALTGTGSSSRTPWMVRAMYQGLDSRLSGASFWNGAAGAGTVLSSTQWHWDIYSGRHAELMNGNPDKVQTEGDGWNEEDHSVIANGALRLDRRVLDRLYPAAVAGRTLAFGYEDLARSGLAGAGTQQAWLTVPSRLPAIAALVSGRQYGVLVWREPAAAIAAPTELHLPGTFPAARTVVVSDLGTVVGPPGSGRIAATTEPGATSARRLLLDASGSAAGTVHVALVVGAADTRPVDAAALAAARTELLNWAAGITW</sequence>
<dbReference type="Proteomes" id="UP000636960">
    <property type="component" value="Unassembled WGS sequence"/>
</dbReference>
<dbReference type="AlphaFoldDB" id="A0A919K8M4"/>
<dbReference type="InterPro" id="IPR001547">
    <property type="entry name" value="Glyco_hydro_5"/>
</dbReference>
<evidence type="ECO:0000256" key="3">
    <source>
        <dbReference type="RuleBase" id="RU361153"/>
    </source>
</evidence>
<accession>A0A919K8M4</accession>
<dbReference type="GO" id="GO:0008422">
    <property type="term" value="F:beta-glucosidase activity"/>
    <property type="evidence" value="ECO:0007669"/>
    <property type="project" value="TreeGrafter"/>
</dbReference>
<dbReference type="InterPro" id="IPR017853">
    <property type="entry name" value="GH"/>
</dbReference>
<dbReference type="InterPro" id="IPR052066">
    <property type="entry name" value="Glycosphingolipid_Hydrolases"/>
</dbReference>
<evidence type="ECO:0000256" key="2">
    <source>
        <dbReference type="ARBA" id="ARBA00023295"/>
    </source>
</evidence>
<dbReference type="PANTHER" id="PTHR31308:SF5">
    <property type="entry name" value="ERGOSTERYL-BETA-GLUCOSIDASE"/>
    <property type="match status" value="1"/>
</dbReference>
<feature type="chain" id="PRO_5036885815" evidence="4">
    <location>
        <begin position="26"/>
        <end position="598"/>
    </location>
</feature>
<comment type="caution">
    <text evidence="6">The sequence shown here is derived from an EMBL/GenBank/DDBJ whole genome shotgun (WGS) entry which is preliminary data.</text>
</comment>
<dbReference type="EMBL" id="BOMV01000089">
    <property type="protein sequence ID" value="GIF00753.1"/>
    <property type="molecule type" value="Genomic_DNA"/>
</dbReference>
<evidence type="ECO:0000256" key="1">
    <source>
        <dbReference type="ARBA" id="ARBA00022801"/>
    </source>
</evidence>
<evidence type="ECO:0000313" key="6">
    <source>
        <dbReference type="EMBL" id="GIF00753.1"/>
    </source>
</evidence>
<proteinExistence type="inferred from homology"/>
<gene>
    <name evidence="6" type="ORF">Ari01nite_82170</name>
</gene>
<keyword evidence="4" id="KW-0732">Signal</keyword>
<name>A0A919K8M4_9ACTN</name>
<dbReference type="PANTHER" id="PTHR31308">
    <property type="match status" value="1"/>
</dbReference>
<keyword evidence="1 3" id="KW-0378">Hydrolase</keyword>
<dbReference type="GO" id="GO:0000272">
    <property type="term" value="P:polysaccharide catabolic process"/>
    <property type="evidence" value="ECO:0007669"/>
    <property type="project" value="InterPro"/>
</dbReference>
<keyword evidence="7" id="KW-1185">Reference proteome</keyword>
<protein>
    <submittedName>
        <fullName evidence="6">Endoglycosylceramidase</fullName>
    </submittedName>
</protein>
<evidence type="ECO:0000256" key="4">
    <source>
        <dbReference type="SAM" id="SignalP"/>
    </source>
</evidence>
<dbReference type="SUPFAM" id="SSF51445">
    <property type="entry name" value="(Trans)glycosidases"/>
    <property type="match status" value="1"/>
</dbReference>
<dbReference type="Gene3D" id="3.20.20.80">
    <property type="entry name" value="Glycosidases"/>
    <property type="match status" value="1"/>
</dbReference>
<dbReference type="RefSeq" id="WP_203788856.1">
    <property type="nucleotide sequence ID" value="NZ_BOMV01000089.1"/>
</dbReference>
<dbReference type="Pfam" id="PF00150">
    <property type="entry name" value="Cellulase"/>
    <property type="match status" value="1"/>
</dbReference>
<keyword evidence="2 3" id="KW-0326">Glycosidase</keyword>
<evidence type="ECO:0000313" key="7">
    <source>
        <dbReference type="Proteomes" id="UP000636960"/>
    </source>
</evidence>